<dbReference type="AlphaFoldDB" id="A0A9P4N0N2"/>
<gene>
    <name evidence="1" type="ORF">CC78DRAFT_579801</name>
</gene>
<keyword evidence="2" id="KW-1185">Reference proteome</keyword>
<evidence type="ECO:0008006" key="3">
    <source>
        <dbReference type="Google" id="ProtNLM"/>
    </source>
</evidence>
<name>A0A9P4N0N2_9PLEO</name>
<evidence type="ECO:0000313" key="1">
    <source>
        <dbReference type="EMBL" id="KAF2265110.1"/>
    </source>
</evidence>
<accession>A0A9P4N0N2</accession>
<dbReference type="EMBL" id="ML986611">
    <property type="protein sequence ID" value="KAF2265110.1"/>
    <property type="molecule type" value="Genomic_DNA"/>
</dbReference>
<proteinExistence type="predicted"/>
<dbReference type="OrthoDB" id="2831558at2759"/>
<comment type="caution">
    <text evidence="1">The sequence shown here is derived from an EMBL/GenBank/DDBJ whole genome shotgun (WGS) entry which is preliminary data.</text>
</comment>
<dbReference type="Proteomes" id="UP000800093">
    <property type="component" value="Unassembled WGS sequence"/>
</dbReference>
<reference evidence="2" key="1">
    <citation type="journal article" date="2020" name="Stud. Mycol.">
        <title>101 Dothideomycetes genomes: A test case for predicting lifestyles and emergence of pathogens.</title>
        <authorList>
            <person name="Haridas S."/>
            <person name="Albert R."/>
            <person name="Binder M."/>
            <person name="Bloem J."/>
            <person name="LaButti K."/>
            <person name="Salamov A."/>
            <person name="Andreopoulos B."/>
            <person name="Baker S."/>
            <person name="Barry K."/>
            <person name="Bills G."/>
            <person name="Bluhm B."/>
            <person name="Cannon C."/>
            <person name="Castanera R."/>
            <person name="Culley D."/>
            <person name="Daum C."/>
            <person name="Ezra D."/>
            <person name="Gonzalez J."/>
            <person name="Henrissat B."/>
            <person name="Kuo A."/>
            <person name="Liang C."/>
            <person name="Lipzen A."/>
            <person name="Lutzoni F."/>
            <person name="Magnuson J."/>
            <person name="Mondo S."/>
            <person name="Nolan M."/>
            <person name="Ohm R."/>
            <person name="Pangilinan J."/>
            <person name="Park H.-J."/>
            <person name="Ramirez L."/>
            <person name="Alfaro M."/>
            <person name="Sun H."/>
            <person name="Tritt A."/>
            <person name="Yoshinaga Y."/>
            <person name="Zwiers L.-H."/>
            <person name="Turgeon B."/>
            <person name="Goodwin S."/>
            <person name="Spatafora J."/>
            <person name="Crous P."/>
            <person name="Grigoriev I."/>
        </authorList>
    </citation>
    <scope>NUCLEOTIDE SEQUENCE [LARGE SCALE GENOMIC DNA]</scope>
    <source>
        <strain evidence="2">CBS 304.66</strain>
    </source>
</reference>
<protein>
    <recommendedName>
        <fullName evidence="3">Aminoglycoside phosphotransferase domain-containing protein</fullName>
    </recommendedName>
</protein>
<evidence type="ECO:0000313" key="2">
    <source>
        <dbReference type="Proteomes" id="UP000800093"/>
    </source>
</evidence>
<sequence>MGSDVASLTLLQFTAPDNVLYHASTWRSIVSIDYDFACILHPSHECGVIWDVTGVWEDELEILDKLRTRTIKVIKNVADVDAILCSILWRVTNSEVLRL</sequence>
<organism evidence="1 2">
    <name type="scientific">Lojkania enalia</name>
    <dbReference type="NCBI Taxonomy" id="147567"/>
    <lineage>
        <taxon>Eukaryota</taxon>
        <taxon>Fungi</taxon>
        <taxon>Dikarya</taxon>
        <taxon>Ascomycota</taxon>
        <taxon>Pezizomycotina</taxon>
        <taxon>Dothideomycetes</taxon>
        <taxon>Pleosporomycetidae</taxon>
        <taxon>Pleosporales</taxon>
        <taxon>Pleosporales incertae sedis</taxon>
        <taxon>Lojkania</taxon>
    </lineage>
</organism>